<name>A0A9D2BYX1_9FIRM</name>
<dbReference type="EMBL" id="DXDX01000087">
    <property type="protein sequence ID" value="HIY21228.1"/>
    <property type="molecule type" value="Genomic_DNA"/>
</dbReference>
<dbReference type="Proteomes" id="UP000823868">
    <property type="component" value="Unassembled WGS sequence"/>
</dbReference>
<gene>
    <name evidence="1" type="ORF">H9841_04920</name>
</gene>
<sequence>MGHQFSWFSFETPRQRKRSMEQYERSSFPHGTAQKTAIEGLLRQLVPEEKLPLALTCYLSGRDVYRDRYGQSEFDHPEERLEEVREELLTVLHPSLKWHWPLYLALIEADAAVGPELCYPSVEALRARAEELKATL</sequence>
<organism evidence="1 2">
    <name type="scientific">Candidatus Flavonifractor merdigallinarum</name>
    <dbReference type="NCBI Taxonomy" id="2838589"/>
    <lineage>
        <taxon>Bacteria</taxon>
        <taxon>Bacillati</taxon>
        <taxon>Bacillota</taxon>
        <taxon>Clostridia</taxon>
        <taxon>Eubacteriales</taxon>
        <taxon>Oscillospiraceae</taxon>
        <taxon>Flavonifractor</taxon>
    </lineage>
</organism>
<dbReference type="AlphaFoldDB" id="A0A9D2BYX1"/>
<protein>
    <submittedName>
        <fullName evidence="1">Uncharacterized protein</fullName>
    </submittedName>
</protein>
<evidence type="ECO:0000313" key="2">
    <source>
        <dbReference type="Proteomes" id="UP000823868"/>
    </source>
</evidence>
<proteinExistence type="predicted"/>
<reference evidence="1" key="2">
    <citation type="submission" date="2021-04" db="EMBL/GenBank/DDBJ databases">
        <authorList>
            <person name="Gilroy R."/>
        </authorList>
    </citation>
    <scope>NUCLEOTIDE SEQUENCE</scope>
    <source>
        <strain evidence="1">ChiBcec16_6824</strain>
    </source>
</reference>
<accession>A0A9D2BYX1</accession>
<evidence type="ECO:0000313" key="1">
    <source>
        <dbReference type="EMBL" id="HIY21228.1"/>
    </source>
</evidence>
<reference evidence="1" key="1">
    <citation type="journal article" date="2021" name="PeerJ">
        <title>Extensive microbial diversity within the chicken gut microbiome revealed by metagenomics and culture.</title>
        <authorList>
            <person name="Gilroy R."/>
            <person name="Ravi A."/>
            <person name="Getino M."/>
            <person name="Pursley I."/>
            <person name="Horton D.L."/>
            <person name="Alikhan N.F."/>
            <person name="Baker D."/>
            <person name="Gharbi K."/>
            <person name="Hall N."/>
            <person name="Watson M."/>
            <person name="Adriaenssens E.M."/>
            <person name="Foster-Nyarko E."/>
            <person name="Jarju S."/>
            <person name="Secka A."/>
            <person name="Antonio M."/>
            <person name="Oren A."/>
            <person name="Chaudhuri R.R."/>
            <person name="La Ragione R."/>
            <person name="Hildebrand F."/>
            <person name="Pallen M.J."/>
        </authorList>
    </citation>
    <scope>NUCLEOTIDE SEQUENCE</scope>
    <source>
        <strain evidence="1">ChiBcec16_6824</strain>
    </source>
</reference>
<comment type="caution">
    <text evidence="1">The sequence shown here is derived from an EMBL/GenBank/DDBJ whole genome shotgun (WGS) entry which is preliminary data.</text>
</comment>